<dbReference type="InterPro" id="IPR018535">
    <property type="entry name" value="DUF1996"/>
</dbReference>
<reference evidence="2 3" key="1">
    <citation type="submission" date="2019-11" db="EMBL/GenBank/DDBJ databases">
        <title>Draft genome of Amycolatopsis RM579.</title>
        <authorList>
            <person name="Duangmal K."/>
            <person name="Mingma R."/>
        </authorList>
    </citation>
    <scope>NUCLEOTIDE SEQUENCE [LARGE SCALE GENOMIC DNA]</scope>
    <source>
        <strain evidence="2 3">RM579</strain>
    </source>
</reference>
<sequence>MKRWTRGWIITTVVLVLAAGVASVAGYRLLVPPSHDEHGVASPQDFVSRQELQAGPLAPAPPPGSWRVDCGRNAGGMHNSDNLVASPGEPGDAHHVHDYVGNLSANAFSTNESLASAGTTCAAGDKSVYYWPVLRVAGQIVVPDSVTISYQGNPVSNVVAMPRFLRASSGNARGFSSGGKLTEHVQWSCSGAGGHVARRYPHCDAGEQVLRLFDFPSCWNGLTIDSPDHRSQMIFPDSAGNCPIGTFPVPRLHIRLAYSVPAGVNYAIDTFSEEKNSPIADHSDYVDVMPDALMNEVVTCVNSGRQCVA</sequence>
<protein>
    <submittedName>
        <fullName evidence="2">DUF1996 domain-containing protein</fullName>
    </submittedName>
</protein>
<dbReference type="EMBL" id="WMBA01000002">
    <property type="protein sequence ID" value="MTD52860.1"/>
    <property type="molecule type" value="Genomic_DNA"/>
</dbReference>
<organism evidence="2 3">
    <name type="scientific">Amycolatopsis pithecellobii</name>
    <dbReference type="NCBI Taxonomy" id="664692"/>
    <lineage>
        <taxon>Bacteria</taxon>
        <taxon>Bacillati</taxon>
        <taxon>Actinomycetota</taxon>
        <taxon>Actinomycetes</taxon>
        <taxon>Pseudonocardiales</taxon>
        <taxon>Pseudonocardiaceae</taxon>
        <taxon>Amycolatopsis</taxon>
    </lineage>
</organism>
<dbReference type="AlphaFoldDB" id="A0A6N7Z002"/>
<dbReference type="PANTHER" id="PTHR43662">
    <property type="match status" value="1"/>
</dbReference>
<dbReference type="RefSeq" id="WP_154755072.1">
    <property type="nucleotide sequence ID" value="NZ_WMBA01000002.1"/>
</dbReference>
<dbReference type="OrthoDB" id="581239at2"/>
<feature type="domain" description="DUF1996" evidence="1">
    <location>
        <begin position="85"/>
        <end position="286"/>
    </location>
</feature>
<dbReference type="Pfam" id="PF09362">
    <property type="entry name" value="DUF1996"/>
    <property type="match status" value="1"/>
</dbReference>
<accession>A0A6N7Z002</accession>
<dbReference type="Proteomes" id="UP000440096">
    <property type="component" value="Unassembled WGS sequence"/>
</dbReference>
<proteinExistence type="predicted"/>
<evidence type="ECO:0000313" key="3">
    <source>
        <dbReference type="Proteomes" id="UP000440096"/>
    </source>
</evidence>
<comment type="caution">
    <text evidence="2">The sequence shown here is derived from an EMBL/GenBank/DDBJ whole genome shotgun (WGS) entry which is preliminary data.</text>
</comment>
<evidence type="ECO:0000259" key="1">
    <source>
        <dbReference type="Pfam" id="PF09362"/>
    </source>
</evidence>
<name>A0A6N7Z002_9PSEU</name>
<dbReference type="PANTHER" id="PTHR43662:SF3">
    <property type="entry name" value="DOMAIN PROTEIN, PUTATIVE (AFU_ORTHOLOGUE AFUA_6G11970)-RELATED"/>
    <property type="match status" value="1"/>
</dbReference>
<evidence type="ECO:0000313" key="2">
    <source>
        <dbReference type="EMBL" id="MTD52860.1"/>
    </source>
</evidence>
<gene>
    <name evidence="2" type="ORF">GKO32_02560</name>
</gene>
<keyword evidence="3" id="KW-1185">Reference proteome</keyword>